<protein>
    <submittedName>
        <fullName evidence="2">Uncharacterized protein</fullName>
    </submittedName>
</protein>
<gene>
    <name evidence="2" type="ordered locus">CHU_2451</name>
</gene>
<dbReference type="Proteomes" id="UP000001822">
    <property type="component" value="Chromosome"/>
</dbReference>
<evidence type="ECO:0000256" key="1">
    <source>
        <dbReference type="SAM" id="SignalP"/>
    </source>
</evidence>
<evidence type="ECO:0000313" key="2">
    <source>
        <dbReference type="EMBL" id="ABG59706.1"/>
    </source>
</evidence>
<dbReference type="RefSeq" id="WP_011585820.1">
    <property type="nucleotide sequence ID" value="NC_008255.1"/>
</dbReference>
<dbReference type="OrthoDB" id="1496226at2"/>
<feature type="signal peptide" evidence="1">
    <location>
        <begin position="1"/>
        <end position="19"/>
    </location>
</feature>
<name>A0A6N4STR4_CYTH3</name>
<feature type="chain" id="PRO_5026808935" evidence="1">
    <location>
        <begin position="20"/>
        <end position="156"/>
    </location>
</feature>
<proteinExistence type="predicted"/>
<accession>A0A6N4STR4</accession>
<dbReference type="AlphaFoldDB" id="A0A6N4STR4"/>
<keyword evidence="3" id="KW-1185">Reference proteome</keyword>
<sequence>MRILLVFFFFLITSAYALAQNTIEFSYTLKTHETDTSIINVEAMIINKSDKPIYFLSESCNELDYYILTNDSSVESYIMLHCNISFPLKIEVNPNASFRFLTQLLVTAPIDHLQLTLMLVQLDADTEVKGKMIHQIRKEYIDQTIEIKGPVIFLKN</sequence>
<keyword evidence="1" id="KW-0732">Signal</keyword>
<organism evidence="2 3">
    <name type="scientific">Cytophaga hutchinsonii (strain ATCC 33406 / DSM 1761 / CIP 103989 / NBRC 15051 / NCIMB 9469 / D465)</name>
    <dbReference type="NCBI Taxonomy" id="269798"/>
    <lineage>
        <taxon>Bacteria</taxon>
        <taxon>Pseudomonadati</taxon>
        <taxon>Bacteroidota</taxon>
        <taxon>Cytophagia</taxon>
        <taxon>Cytophagales</taxon>
        <taxon>Cytophagaceae</taxon>
        <taxon>Cytophaga</taxon>
    </lineage>
</organism>
<reference evidence="2 3" key="1">
    <citation type="journal article" date="2007" name="Appl. Environ. Microbiol.">
        <title>Genome sequence of the cellulolytic gliding bacterium Cytophaga hutchinsonii.</title>
        <authorList>
            <person name="Xie G."/>
            <person name="Bruce D.C."/>
            <person name="Challacombe J.F."/>
            <person name="Chertkov O."/>
            <person name="Detter J.C."/>
            <person name="Gilna P."/>
            <person name="Han C.S."/>
            <person name="Lucas S."/>
            <person name="Misra M."/>
            <person name="Myers G.L."/>
            <person name="Richardson P."/>
            <person name="Tapia R."/>
            <person name="Thayer N."/>
            <person name="Thompson L.S."/>
            <person name="Brettin T.S."/>
            <person name="Henrissat B."/>
            <person name="Wilson D.B."/>
            <person name="McBride M.J."/>
        </authorList>
    </citation>
    <scope>NUCLEOTIDE SEQUENCE [LARGE SCALE GENOMIC DNA]</scope>
    <source>
        <strain evidence="3">ATCC 33406 / DSM 1761 / CIP 103989 / NBRC 15051 / NCIMB 9469 / D465</strain>
    </source>
</reference>
<dbReference type="KEGG" id="chu:CHU_2451"/>
<dbReference type="EMBL" id="CP000383">
    <property type="protein sequence ID" value="ABG59706.1"/>
    <property type="molecule type" value="Genomic_DNA"/>
</dbReference>
<evidence type="ECO:0000313" key="3">
    <source>
        <dbReference type="Proteomes" id="UP000001822"/>
    </source>
</evidence>